<protein>
    <submittedName>
        <fullName evidence="1">Uncharacterized protein</fullName>
    </submittedName>
</protein>
<evidence type="ECO:0000313" key="1">
    <source>
        <dbReference type="EMBL" id="PWV96007.1"/>
    </source>
</evidence>
<gene>
    <name evidence="1" type="ORF">DFQ01_12385</name>
</gene>
<sequence>MKQKLLRKHMLRFCDSCGLIIVKDVVNFKCDSVEWHRAVKQVQSLVAYMYDHTRAAYSRFMVQGTV</sequence>
<name>A0A2V2YN48_9BACL</name>
<dbReference type="AlphaFoldDB" id="A0A2V2YN48"/>
<proteinExistence type="predicted"/>
<evidence type="ECO:0000313" key="2">
    <source>
        <dbReference type="Proteomes" id="UP000246635"/>
    </source>
</evidence>
<organism evidence="1 2">
    <name type="scientific">Paenibacillus cellulosilyticus</name>
    <dbReference type="NCBI Taxonomy" id="375489"/>
    <lineage>
        <taxon>Bacteria</taxon>
        <taxon>Bacillati</taxon>
        <taxon>Bacillota</taxon>
        <taxon>Bacilli</taxon>
        <taxon>Bacillales</taxon>
        <taxon>Paenibacillaceae</taxon>
        <taxon>Paenibacillus</taxon>
    </lineage>
</organism>
<dbReference type="Proteomes" id="UP000246635">
    <property type="component" value="Unassembled WGS sequence"/>
</dbReference>
<reference evidence="1 2" key="1">
    <citation type="submission" date="2018-05" db="EMBL/GenBank/DDBJ databases">
        <title>Genomic Encyclopedia of Type Strains, Phase III (KMG-III): the genomes of soil and plant-associated and newly described type strains.</title>
        <authorList>
            <person name="Whitman W."/>
        </authorList>
    </citation>
    <scope>NUCLEOTIDE SEQUENCE [LARGE SCALE GENOMIC DNA]</scope>
    <source>
        <strain evidence="1 2">CECT 5696</strain>
    </source>
</reference>
<comment type="caution">
    <text evidence="1">The sequence shown here is derived from an EMBL/GenBank/DDBJ whole genome shotgun (WGS) entry which is preliminary data.</text>
</comment>
<accession>A0A2V2YN48</accession>
<keyword evidence="2" id="KW-1185">Reference proteome</keyword>
<dbReference type="EMBL" id="QGTQ01000023">
    <property type="protein sequence ID" value="PWV96007.1"/>
    <property type="molecule type" value="Genomic_DNA"/>
</dbReference>